<evidence type="ECO:0000313" key="9">
    <source>
        <dbReference type="EMBL" id="MFD1064293.1"/>
    </source>
</evidence>
<keyword evidence="4 7" id="KW-1133">Transmembrane helix</keyword>
<keyword evidence="6" id="KW-0653">Protein transport</keyword>
<dbReference type="InterPro" id="IPR002898">
    <property type="entry name" value="MotA_ExbB_proton_chnl"/>
</dbReference>
<comment type="similarity">
    <text evidence="6">Belongs to the exbB/tolQ family.</text>
</comment>
<protein>
    <submittedName>
        <fullName evidence="9">MotA/TolQ/ExbB proton channel family protein</fullName>
    </submittedName>
</protein>
<evidence type="ECO:0000313" key="10">
    <source>
        <dbReference type="Proteomes" id="UP001597013"/>
    </source>
</evidence>
<dbReference type="RefSeq" id="WP_386132620.1">
    <property type="nucleotide sequence ID" value="NZ_JBHTJL010000016.1"/>
</dbReference>
<keyword evidence="2" id="KW-1003">Cell membrane</keyword>
<dbReference type="EMBL" id="JBHTJL010000016">
    <property type="protein sequence ID" value="MFD1064293.1"/>
    <property type="molecule type" value="Genomic_DNA"/>
</dbReference>
<sequence>MIALITSNPFLQRLSEGGTGMYFILIAFLLSIVFIVLAFLKKNKNERSSNKMIGLAAESSLVALVMGCLASVMGIIELFDMLEAIGETRPDLFAAGIKVSLLTITFGLFSFTVARIGILAYKWSLNSDNAKQ</sequence>
<dbReference type="Pfam" id="PF01618">
    <property type="entry name" value="MotA_ExbB"/>
    <property type="match status" value="1"/>
</dbReference>
<gene>
    <name evidence="9" type="ORF">ACFQ1Q_13640</name>
</gene>
<keyword evidence="3 7" id="KW-0812">Transmembrane</keyword>
<evidence type="ECO:0000256" key="2">
    <source>
        <dbReference type="ARBA" id="ARBA00022475"/>
    </source>
</evidence>
<feature type="transmembrane region" description="Helical" evidence="7">
    <location>
        <begin position="20"/>
        <end position="40"/>
    </location>
</feature>
<evidence type="ECO:0000256" key="4">
    <source>
        <dbReference type="ARBA" id="ARBA00022989"/>
    </source>
</evidence>
<dbReference type="Proteomes" id="UP001597013">
    <property type="component" value="Unassembled WGS sequence"/>
</dbReference>
<evidence type="ECO:0000256" key="1">
    <source>
        <dbReference type="ARBA" id="ARBA00004651"/>
    </source>
</evidence>
<comment type="subcellular location">
    <subcellularLocation>
        <location evidence="1">Cell membrane</location>
        <topology evidence="1">Multi-pass membrane protein</topology>
    </subcellularLocation>
    <subcellularLocation>
        <location evidence="6">Membrane</location>
        <topology evidence="6">Multi-pass membrane protein</topology>
    </subcellularLocation>
</comment>
<feature type="transmembrane region" description="Helical" evidence="7">
    <location>
        <begin position="99"/>
        <end position="121"/>
    </location>
</feature>
<keyword evidence="6" id="KW-0813">Transport</keyword>
<reference evidence="10" key="1">
    <citation type="journal article" date="2019" name="Int. J. Syst. Evol. Microbiol.">
        <title>The Global Catalogue of Microorganisms (GCM) 10K type strain sequencing project: providing services to taxonomists for standard genome sequencing and annotation.</title>
        <authorList>
            <consortium name="The Broad Institute Genomics Platform"/>
            <consortium name="The Broad Institute Genome Sequencing Center for Infectious Disease"/>
            <person name="Wu L."/>
            <person name="Ma J."/>
        </authorList>
    </citation>
    <scope>NUCLEOTIDE SEQUENCE [LARGE SCALE GENOMIC DNA]</scope>
    <source>
        <strain evidence="10">CCUG 62215</strain>
    </source>
</reference>
<feature type="domain" description="MotA/TolQ/ExbB proton channel" evidence="8">
    <location>
        <begin position="53"/>
        <end position="110"/>
    </location>
</feature>
<organism evidence="9 10">
    <name type="scientific">Winogradskyella litorisediminis</name>
    <dbReference type="NCBI Taxonomy" id="1156618"/>
    <lineage>
        <taxon>Bacteria</taxon>
        <taxon>Pseudomonadati</taxon>
        <taxon>Bacteroidota</taxon>
        <taxon>Flavobacteriia</taxon>
        <taxon>Flavobacteriales</taxon>
        <taxon>Flavobacteriaceae</taxon>
        <taxon>Winogradskyella</taxon>
    </lineage>
</organism>
<proteinExistence type="inferred from homology"/>
<evidence type="ECO:0000256" key="7">
    <source>
        <dbReference type="SAM" id="Phobius"/>
    </source>
</evidence>
<keyword evidence="5 7" id="KW-0472">Membrane</keyword>
<evidence type="ECO:0000256" key="3">
    <source>
        <dbReference type="ARBA" id="ARBA00022692"/>
    </source>
</evidence>
<feature type="transmembrane region" description="Helical" evidence="7">
    <location>
        <begin position="61"/>
        <end position="79"/>
    </location>
</feature>
<name>A0ABW3N9D6_9FLAO</name>
<evidence type="ECO:0000256" key="6">
    <source>
        <dbReference type="RuleBase" id="RU004057"/>
    </source>
</evidence>
<evidence type="ECO:0000259" key="8">
    <source>
        <dbReference type="Pfam" id="PF01618"/>
    </source>
</evidence>
<keyword evidence="10" id="KW-1185">Reference proteome</keyword>
<accession>A0ABW3N9D6</accession>
<comment type="caution">
    <text evidence="9">The sequence shown here is derived from an EMBL/GenBank/DDBJ whole genome shotgun (WGS) entry which is preliminary data.</text>
</comment>
<evidence type="ECO:0000256" key="5">
    <source>
        <dbReference type="ARBA" id="ARBA00023136"/>
    </source>
</evidence>